<keyword evidence="7 9" id="KW-0472">Membrane</keyword>
<keyword evidence="11" id="KW-1185">Reference proteome</keyword>
<dbReference type="GO" id="GO:0033214">
    <property type="term" value="P:siderophore-iron import into cell"/>
    <property type="evidence" value="ECO:0007669"/>
    <property type="project" value="TreeGrafter"/>
</dbReference>
<protein>
    <submittedName>
        <fullName evidence="10">Iron complex transport system permease protein</fullName>
    </submittedName>
</protein>
<dbReference type="RefSeq" id="WP_218108346.1">
    <property type="nucleotide sequence ID" value="NZ_FMCU01000031.1"/>
</dbReference>
<comment type="subcellular location">
    <subcellularLocation>
        <location evidence="1">Cell membrane</location>
        <topology evidence="1">Multi-pass membrane protein</topology>
    </subcellularLocation>
</comment>
<accession>A0A1C5AVE1</accession>
<evidence type="ECO:0000256" key="2">
    <source>
        <dbReference type="ARBA" id="ARBA00007935"/>
    </source>
</evidence>
<evidence type="ECO:0000256" key="6">
    <source>
        <dbReference type="ARBA" id="ARBA00022989"/>
    </source>
</evidence>
<dbReference type="FunFam" id="1.10.3470.10:FF:000001">
    <property type="entry name" value="Vitamin B12 ABC transporter permease BtuC"/>
    <property type="match status" value="1"/>
</dbReference>
<evidence type="ECO:0000256" key="8">
    <source>
        <dbReference type="SAM" id="MobiDB-lite"/>
    </source>
</evidence>
<keyword evidence="5 9" id="KW-0812">Transmembrane</keyword>
<dbReference type="Gene3D" id="1.10.3470.10">
    <property type="entry name" value="ABC transporter involved in vitamin B12 uptake, BtuC"/>
    <property type="match status" value="1"/>
</dbReference>
<proteinExistence type="inferred from homology"/>
<gene>
    <name evidence="10" type="ORF">GA0070216_1312</name>
</gene>
<evidence type="ECO:0000256" key="7">
    <source>
        <dbReference type="ARBA" id="ARBA00023136"/>
    </source>
</evidence>
<feature type="transmembrane region" description="Helical" evidence="9">
    <location>
        <begin position="145"/>
        <end position="164"/>
    </location>
</feature>
<feature type="transmembrane region" description="Helical" evidence="9">
    <location>
        <begin position="305"/>
        <end position="327"/>
    </location>
</feature>
<dbReference type="PANTHER" id="PTHR30472:SF1">
    <property type="entry name" value="FE(3+) DICITRATE TRANSPORT SYSTEM PERMEASE PROTEIN FECC-RELATED"/>
    <property type="match status" value="1"/>
</dbReference>
<evidence type="ECO:0000256" key="4">
    <source>
        <dbReference type="ARBA" id="ARBA00022475"/>
    </source>
</evidence>
<dbReference type="GO" id="GO:0005886">
    <property type="term" value="C:plasma membrane"/>
    <property type="evidence" value="ECO:0007669"/>
    <property type="project" value="UniProtKB-SubCell"/>
</dbReference>
<organism evidence="10 11">
    <name type="scientific">Micromonospora matsumotoense</name>
    <dbReference type="NCBI Taxonomy" id="121616"/>
    <lineage>
        <taxon>Bacteria</taxon>
        <taxon>Bacillati</taxon>
        <taxon>Actinomycetota</taxon>
        <taxon>Actinomycetes</taxon>
        <taxon>Micromonosporales</taxon>
        <taxon>Micromonosporaceae</taxon>
        <taxon>Micromonospora</taxon>
    </lineage>
</organism>
<feature type="transmembrane region" description="Helical" evidence="9">
    <location>
        <begin position="118"/>
        <end position="139"/>
    </location>
</feature>
<dbReference type="InterPro" id="IPR000522">
    <property type="entry name" value="ABC_transptr_permease_BtuC"/>
</dbReference>
<feature type="region of interest" description="Disordered" evidence="8">
    <location>
        <begin position="1"/>
        <end position="30"/>
    </location>
</feature>
<dbReference type="InterPro" id="IPR037294">
    <property type="entry name" value="ABC_BtuC-like"/>
</dbReference>
<feature type="transmembrane region" description="Helical" evidence="9">
    <location>
        <begin position="89"/>
        <end position="106"/>
    </location>
</feature>
<feature type="transmembrane region" description="Helical" evidence="9">
    <location>
        <begin position="333"/>
        <end position="351"/>
    </location>
</feature>
<feature type="transmembrane region" description="Helical" evidence="9">
    <location>
        <begin position="263"/>
        <end position="293"/>
    </location>
</feature>
<dbReference type="Proteomes" id="UP000198797">
    <property type="component" value="Unassembled WGS sequence"/>
</dbReference>
<dbReference type="CDD" id="cd06550">
    <property type="entry name" value="TM_ABC_iron-siderophores_like"/>
    <property type="match status" value="1"/>
</dbReference>
<evidence type="ECO:0000313" key="11">
    <source>
        <dbReference type="Proteomes" id="UP000198797"/>
    </source>
</evidence>
<evidence type="ECO:0000313" key="10">
    <source>
        <dbReference type="EMBL" id="SCF49021.1"/>
    </source>
</evidence>
<dbReference type="SUPFAM" id="SSF81345">
    <property type="entry name" value="ABC transporter involved in vitamin B12 uptake, BtuC"/>
    <property type="match status" value="1"/>
</dbReference>
<dbReference type="GO" id="GO:0022857">
    <property type="term" value="F:transmembrane transporter activity"/>
    <property type="evidence" value="ECO:0007669"/>
    <property type="project" value="InterPro"/>
</dbReference>
<sequence length="359" mass="37034">MEHVLTSGTGTRPEPRTVPPDKVPRESSSRTGRRWAGLVVGLVALAVAVALSIAVGSRSLGPGTVWQVLWHDDGSAAAEIVHQLRLPRTILGFGVGAALGLAGTVMQALTRNPLAEPGLLGVSLGASTGVVLAIALLGVTSATGYVWFAIAGAGLTSAAVFALGGAGRAPTPERQVLAGVSLTAVLGAGVWAILVTHREAFDRYRHWDVGSLADRETGTITQLTPFLVVGVLLALMLGHQLNALSMGDDAATSVGAHPGRIRVLGMITITLLCGVATAACGPIWFVGLAVPYAARMFTGSDHRWILAYSLVLGPTLLLGSDVLGRVLVAPAELPVGVVTAFLGAPLFIALCRRRRLSIL</sequence>
<keyword evidence="3" id="KW-0813">Transport</keyword>
<dbReference type="AlphaFoldDB" id="A0A1C5AVE1"/>
<keyword evidence="6 9" id="KW-1133">Transmembrane helix</keyword>
<feature type="compositionally biased region" description="Polar residues" evidence="8">
    <location>
        <begin position="1"/>
        <end position="10"/>
    </location>
</feature>
<feature type="transmembrane region" description="Helical" evidence="9">
    <location>
        <begin position="35"/>
        <end position="55"/>
    </location>
</feature>
<evidence type="ECO:0000256" key="3">
    <source>
        <dbReference type="ARBA" id="ARBA00022448"/>
    </source>
</evidence>
<dbReference type="Pfam" id="PF01032">
    <property type="entry name" value="FecCD"/>
    <property type="match status" value="1"/>
</dbReference>
<dbReference type="STRING" id="121616.GA0070216_1312"/>
<keyword evidence="4" id="KW-1003">Cell membrane</keyword>
<dbReference type="EMBL" id="FMCU01000031">
    <property type="protein sequence ID" value="SCF49021.1"/>
    <property type="molecule type" value="Genomic_DNA"/>
</dbReference>
<evidence type="ECO:0000256" key="5">
    <source>
        <dbReference type="ARBA" id="ARBA00022692"/>
    </source>
</evidence>
<feature type="transmembrane region" description="Helical" evidence="9">
    <location>
        <begin position="176"/>
        <end position="194"/>
    </location>
</feature>
<dbReference type="PANTHER" id="PTHR30472">
    <property type="entry name" value="FERRIC ENTEROBACTIN TRANSPORT SYSTEM PERMEASE PROTEIN"/>
    <property type="match status" value="1"/>
</dbReference>
<reference evidence="11" key="1">
    <citation type="submission" date="2016-06" db="EMBL/GenBank/DDBJ databases">
        <authorList>
            <person name="Varghese N."/>
            <person name="Submissions Spin"/>
        </authorList>
    </citation>
    <scope>NUCLEOTIDE SEQUENCE [LARGE SCALE GENOMIC DNA]</scope>
    <source>
        <strain evidence="11">DSM 44100</strain>
    </source>
</reference>
<comment type="similarity">
    <text evidence="2">Belongs to the binding-protein-dependent transport system permease family. FecCD subfamily.</text>
</comment>
<evidence type="ECO:0000256" key="9">
    <source>
        <dbReference type="SAM" id="Phobius"/>
    </source>
</evidence>
<evidence type="ECO:0000256" key="1">
    <source>
        <dbReference type="ARBA" id="ARBA00004651"/>
    </source>
</evidence>
<name>A0A1C5AVE1_9ACTN</name>